<accession>A0A843TLR4</accession>
<protein>
    <submittedName>
        <fullName evidence="1">Uncharacterized protein</fullName>
    </submittedName>
</protein>
<sequence length="62" mass="7211">MKLIQSLCPTHGLRTAPVIFESNQTEPVWYVAVRTISQDSRSVLFQWTNAGMKSCKQFYNFR</sequence>
<evidence type="ECO:0000313" key="2">
    <source>
        <dbReference type="Proteomes" id="UP000652761"/>
    </source>
</evidence>
<evidence type="ECO:0000313" key="1">
    <source>
        <dbReference type="EMBL" id="MQL71871.1"/>
    </source>
</evidence>
<dbReference type="AlphaFoldDB" id="A0A843TLR4"/>
<comment type="caution">
    <text evidence="1">The sequence shown here is derived from an EMBL/GenBank/DDBJ whole genome shotgun (WGS) entry which is preliminary data.</text>
</comment>
<dbReference type="EMBL" id="NMUH01000112">
    <property type="protein sequence ID" value="MQL71871.1"/>
    <property type="molecule type" value="Genomic_DNA"/>
</dbReference>
<reference evidence="1" key="1">
    <citation type="submission" date="2017-07" db="EMBL/GenBank/DDBJ databases">
        <title>Taro Niue Genome Assembly and Annotation.</title>
        <authorList>
            <person name="Atibalentja N."/>
            <person name="Keating K."/>
            <person name="Fields C.J."/>
        </authorList>
    </citation>
    <scope>NUCLEOTIDE SEQUENCE</scope>
    <source>
        <strain evidence="1">Niue_2</strain>
        <tissue evidence="1">Leaf</tissue>
    </source>
</reference>
<organism evidence="1 2">
    <name type="scientific">Colocasia esculenta</name>
    <name type="common">Wild taro</name>
    <name type="synonym">Arum esculentum</name>
    <dbReference type="NCBI Taxonomy" id="4460"/>
    <lineage>
        <taxon>Eukaryota</taxon>
        <taxon>Viridiplantae</taxon>
        <taxon>Streptophyta</taxon>
        <taxon>Embryophyta</taxon>
        <taxon>Tracheophyta</taxon>
        <taxon>Spermatophyta</taxon>
        <taxon>Magnoliopsida</taxon>
        <taxon>Liliopsida</taxon>
        <taxon>Araceae</taxon>
        <taxon>Aroideae</taxon>
        <taxon>Colocasieae</taxon>
        <taxon>Colocasia</taxon>
    </lineage>
</organism>
<gene>
    <name evidence="1" type="ORF">Taro_004195</name>
</gene>
<proteinExistence type="predicted"/>
<dbReference type="Proteomes" id="UP000652761">
    <property type="component" value="Unassembled WGS sequence"/>
</dbReference>
<name>A0A843TLR4_COLES</name>
<keyword evidence="2" id="KW-1185">Reference proteome</keyword>